<dbReference type="PROSITE" id="PS50865">
    <property type="entry name" value="ZF_MYND_2"/>
    <property type="match status" value="1"/>
</dbReference>
<dbReference type="InterPro" id="IPR001214">
    <property type="entry name" value="SET_dom"/>
</dbReference>
<dbReference type="InterPro" id="IPR046341">
    <property type="entry name" value="SET_dom_sf"/>
</dbReference>
<evidence type="ECO:0000256" key="2">
    <source>
        <dbReference type="ARBA" id="ARBA00022771"/>
    </source>
</evidence>
<feature type="compositionally biased region" description="Polar residues" evidence="5">
    <location>
        <begin position="609"/>
        <end position="622"/>
    </location>
</feature>
<feature type="domain" description="MYND-type" evidence="7">
    <location>
        <begin position="97"/>
        <end position="138"/>
    </location>
</feature>
<dbReference type="GO" id="GO:0005634">
    <property type="term" value="C:nucleus"/>
    <property type="evidence" value="ECO:0007669"/>
    <property type="project" value="TreeGrafter"/>
</dbReference>
<gene>
    <name evidence="8" type="ORF">RDB_LOCUS56194</name>
</gene>
<evidence type="ECO:0000256" key="1">
    <source>
        <dbReference type="ARBA" id="ARBA00022723"/>
    </source>
</evidence>
<evidence type="ECO:0000259" key="7">
    <source>
        <dbReference type="PROSITE" id="PS50865"/>
    </source>
</evidence>
<name>A0A8H3BFV3_9AGAM</name>
<keyword evidence="1" id="KW-0479">Metal-binding</keyword>
<evidence type="ECO:0000256" key="4">
    <source>
        <dbReference type="PROSITE-ProRule" id="PRU00134"/>
    </source>
</evidence>
<dbReference type="GO" id="GO:0008270">
    <property type="term" value="F:zinc ion binding"/>
    <property type="evidence" value="ECO:0007669"/>
    <property type="project" value="UniProtKB-KW"/>
</dbReference>
<accession>A0A8H3BFV3</accession>
<evidence type="ECO:0000313" key="8">
    <source>
        <dbReference type="EMBL" id="CAE6456718.1"/>
    </source>
</evidence>
<feature type="domain" description="SET" evidence="6">
    <location>
        <begin position="47"/>
        <end position="320"/>
    </location>
</feature>
<dbReference type="Proteomes" id="UP000663853">
    <property type="component" value="Unassembled WGS sequence"/>
</dbReference>
<dbReference type="InterPro" id="IPR050869">
    <property type="entry name" value="H3K4_H4K5_MeTrfase"/>
</dbReference>
<dbReference type="PANTHER" id="PTHR12197">
    <property type="entry name" value="HISTONE-LYSINE N-METHYLTRANSFERASE SMYD"/>
    <property type="match status" value="1"/>
</dbReference>
<feature type="region of interest" description="Disordered" evidence="5">
    <location>
        <begin position="602"/>
        <end position="622"/>
    </location>
</feature>
<sequence>MFSMGAKPGEAGMRQAAWQPDGSLDLYKATEAYNPPAGCYTDLSRCPPCEMRVGPNGRGIWTRPSLPDQYIPRPGATMLRLVPQVTALSTQYLTSHCSGCHEEQKPNRPLLRCQRCKVLSYCDQACQKYDWPLHKLECPALVAHAEKRNADPESNEEGDAERPVGTILVPSETVRALGRLLWLHSREKSGGVKRKEFELLESHRDKLSPSSPQTASYTRLGHALASYVSHGTPDTNKMSELGIGSAKDIFSANAHTLSTPPLTPIGVAISPVAALINHSCVPNCVVVFPKASESQKVPNEMLIIAIGKILPGTELTTSYVDLTLPSEHRQKILQERYFFTCQCPNCRMIAAIKVPYVDGRRALRCASKTCEGFLPMPKLDDPKLKRTNVTCLQCRGVSTIEPPAIADAIRLGEEGLEKAEALQFSDPEQAFKYTSNLIPMVSRFFHPSSHPLLGLSRVHLAILISRLDSDRSILDETIRAAARVAAGISAVLPAGHPVRAVIYAEFGKLLVVDEYYPEGQGPPEPTPAQLDPKANLTWVAGDEMGIPKGFERLRLAHHTLMQARQELVIGFGHSEQGGAVGKEVTELARRIEQEVNIWRRAGGGKRPVSSLSRLPTDSHTLD</sequence>
<reference evidence="8" key="1">
    <citation type="submission" date="2021-01" db="EMBL/GenBank/DDBJ databases">
        <authorList>
            <person name="Kaushik A."/>
        </authorList>
    </citation>
    <scope>NUCLEOTIDE SEQUENCE</scope>
    <source>
        <strain evidence="8">AG6-10EEA</strain>
    </source>
</reference>
<dbReference type="Gene3D" id="1.10.220.160">
    <property type="match status" value="1"/>
</dbReference>
<keyword evidence="3" id="KW-0862">Zinc</keyword>
<evidence type="ECO:0000259" key="6">
    <source>
        <dbReference type="PROSITE" id="PS50280"/>
    </source>
</evidence>
<organism evidence="8 9">
    <name type="scientific">Rhizoctonia solani</name>
    <dbReference type="NCBI Taxonomy" id="456999"/>
    <lineage>
        <taxon>Eukaryota</taxon>
        <taxon>Fungi</taxon>
        <taxon>Dikarya</taxon>
        <taxon>Basidiomycota</taxon>
        <taxon>Agaricomycotina</taxon>
        <taxon>Agaricomycetes</taxon>
        <taxon>Cantharellales</taxon>
        <taxon>Ceratobasidiaceae</taxon>
        <taxon>Rhizoctonia</taxon>
    </lineage>
</organism>
<keyword evidence="2 4" id="KW-0863">Zinc-finger</keyword>
<dbReference type="AlphaFoldDB" id="A0A8H3BFV3"/>
<dbReference type="Gene3D" id="2.170.270.10">
    <property type="entry name" value="SET domain"/>
    <property type="match status" value="1"/>
</dbReference>
<protein>
    <submittedName>
        <fullName evidence="8">Uncharacterized protein</fullName>
    </submittedName>
</protein>
<dbReference type="PANTHER" id="PTHR12197:SF251">
    <property type="entry name" value="EG:BACR7C10.4 PROTEIN"/>
    <property type="match status" value="1"/>
</dbReference>
<dbReference type="InterPro" id="IPR002893">
    <property type="entry name" value="Znf_MYND"/>
</dbReference>
<dbReference type="Pfam" id="PF00856">
    <property type="entry name" value="SET"/>
    <property type="match status" value="1"/>
</dbReference>
<evidence type="ECO:0000256" key="3">
    <source>
        <dbReference type="ARBA" id="ARBA00022833"/>
    </source>
</evidence>
<proteinExistence type="predicted"/>
<dbReference type="SUPFAM" id="SSF82199">
    <property type="entry name" value="SET domain"/>
    <property type="match status" value="2"/>
</dbReference>
<dbReference type="Gene3D" id="6.10.140.2220">
    <property type="match status" value="1"/>
</dbReference>
<comment type="caution">
    <text evidence="8">The sequence shown here is derived from an EMBL/GenBank/DDBJ whole genome shotgun (WGS) entry which is preliminary data.</text>
</comment>
<dbReference type="PROSITE" id="PS50280">
    <property type="entry name" value="SET"/>
    <property type="match status" value="1"/>
</dbReference>
<evidence type="ECO:0000313" key="9">
    <source>
        <dbReference type="Proteomes" id="UP000663853"/>
    </source>
</evidence>
<evidence type="ECO:0000256" key="5">
    <source>
        <dbReference type="SAM" id="MobiDB-lite"/>
    </source>
</evidence>
<dbReference type="Pfam" id="PF01753">
    <property type="entry name" value="zf-MYND"/>
    <property type="match status" value="1"/>
</dbReference>
<dbReference type="EMBL" id="CAJMXA010001267">
    <property type="protein sequence ID" value="CAE6456718.1"/>
    <property type="molecule type" value="Genomic_DNA"/>
</dbReference>